<dbReference type="KEGG" id="vdi:Vdis_0175"/>
<dbReference type="STRING" id="572478.Vdis_0175"/>
<reference evidence="2" key="2">
    <citation type="journal article" date="2010" name="Stand. Genomic Sci.">
        <title>Complete genome sequence of Vulcanisaeta distributa type strain (IC-017T).</title>
        <authorList>
            <person name="Mavromatis K."/>
            <person name="Sikorski J."/>
            <person name="Pabst E."/>
            <person name="Teshima H."/>
            <person name="Lapidus A."/>
            <person name="Lucas S."/>
            <person name="Nolan M."/>
            <person name="Glavina Del Rio T."/>
            <person name="Cheng J."/>
            <person name="Bruce D."/>
            <person name="Goodwin L."/>
            <person name="Pitluck S."/>
            <person name="Liolios K."/>
            <person name="Ivanova N."/>
            <person name="Mikhailova N."/>
            <person name="Pati A."/>
            <person name="Chen A."/>
            <person name="Palaniappan K."/>
            <person name="Land M."/>
            <person name="Hauser L."/>
            <person name="Chang Y."/>
            <person name="Jeffries C."/>
            <person name="Rohde M."/>
            <person name="Spring S."/>
            <person name="Goker M."/>
            <person name="Wirth R."/>
            <person name="Woyke T."/>
            <person name="Bristow J."/>
            <person name="Eisen J."/>
            <person name="Markowitz V."/>
            <person name="Hugenholtz P."/>
            <person name="Klenk H."/>
            <person name="Kyrpides N."/>
        </authorList>
    </citation>
    <scope>NUCLEOTIDE SEQUENCE [LARGE SCALE GENOMIC DNA]</scope>
    <source>
        <strain evidence="2">DSM 14429 / JCM 11212 / NBRC 100878 / IC-017</strain>
    </source>
</reference>
<gene>
    <name evidence="1" type="ordered locus">Vdis_0175</name>
</gene>
<reference evidence="1 2" key="1">
    <citation type="journal article" date="2010" name="Stand. Genomic Sci.">
        <title>Complete genome sequence of Vulcanisaeta distributa type strain (IC-017).</title>
        <authorList>
            <person name="Mavromatis K."/>
            <person name="Sikorski J."/>
            <person name="Pabst E."/>
            <person name="Teshima H."/>
            <person name="Lapidus A."/>
            <person name="Lucas S."/>
            <person name="Nolan M."/>
            <person name="Glavina Del Rio T."/>
            <person name="Cheng J.F."/>
            <person name="Bruce D."/>
            <person name="Goodwin L."/>
            <person name="Pitluck S."/>
            <person name="Liolios K."/>
            <person name="Ivanova N."/>
            <person name="Mikhailova N."/>
            <person name="Pati A."/>
            <person name="Chen A."/>
            <person name="Palaniappan K."/>
            <person name="Land M."/>
            <person name="Hauser L."/>
            <person name="Chang Y.J."/>
            <person name="Jeffries C.D."/>
            <person name="Rohde M."/>
            <person name="Spring S."/>
            <person name="Goker M."/>
            <person name="Wirth R."/>
            <person name="Woyke T."/>
            <person name="Bristow J."/>
            <person name="Eisen J.A."/>
            <person name="Markowitz V."/>
            <person name="Hugenholtz P."/>
            <person name="Klenk H.P."/>
            <person name="Kyrpides N.C."/>
        </authorList>
    </citation>
    <scope>NUCLEOTIDE SEQUENCE [LARGE SCALE GENOMIC DNA]</scope>
    <source>
        <strain evidence="2">DSM 14429 / JCM 11212 / NBRC 100878 / IC-017</strain>
    </source>
</reference>
<accession>E1QSS1</accession>
<dbReference type="EMBL" id="CP002100">
    <property type="protein sequence ID" value="ADN49588.1"/>
    <property type="molecule type" value="Genomic_DNA"/>
</dbReference>
<evidence type="ECO:0000313" key="1">
    <source>
        <dbReference type="EMBL" id="ADN49588.1"/>
    </source>
</evidence>
<proteinExistence type="predicted"/>
<name>E1QSS1_VULDI</name>
<keyword evidence="2" id="KW-1185">Reference proteome</keyword>
<dbReference type="AlphaFoldDB" id="E1QSS1"/>
<protein>
    <submittedName>
        <fullName evidence="1">Uncharacterized protein</fullName>
    </submittedName>
</protein>
<sequence length="291" mass="33646">MLVSQMGQVELEGVDEVPLKTGLEWVPEEGVEFKGRSGVDWHGGFCEGMVYDVLAYYKPYTHNRDWGIYYVVPSIANDLERLIETMYHQGINEELIALTVAIYPSLITIHEVCHHTLENVRRLMGLRNIYESHDEGLCEYTAFKLIEGSGIAHPYPLVALLNPLTPMDIHFHGDHIHVITRFGDFVIPFPISIRWRWGVRYPLMVSGGDVRRALTILYKWWGRGNDPIYRPRISNNYTAEFLRNYWLQLRGDLVPFMDHALTNKPVKESLWTKLNTDDKRISIITKCGDKA</sequence>
<evidence type="ECO:0000313" key="2">
    <source>
        <dbReference type="Proteomes" id="UP000006681"/>
    </source>
</evidence>
<dbReference type="eggNOG" id="arCOG13098">
    <property type="taxonomic scope" value="Archaea"/>
</dbReference>
<dbReference type="HOGENOM" id="CLU_955188_0_0_2"/>
<dbReference type="Proteomes" id="UP000006681">
    <property type="component" value="Chromosome"/>
</dbReference>
<organism evidence="1 2">
    <name type="scientific">Vulcanisaeta distributa (strain DSM 14429 / JCM 11212 / NBRC 100878 / IC-017)</name>
    <dbReference type="NCBI Taxonomy" id="572478"/>
    <lineage>
        <taxon>Archaea</taxon>
        <taxon>Thermoproteota</taxon>
        <taxon>Thermoprotei</taxon>
        <taxon>Thermoproteales</taxon>
        <taxon>Thermoproteaceae</taxon>
        <taxon>Vulcanisaeta</taxon>
    </lineage>
</organism>